<reference evidence="4 5" key="1">
    <citation type="submission" date="2024-06" db="EMBL/GenBank/DDBJ databases">
        <title>Genomic Encyclopedia of Type Strains, Phase V (KMG-V): Genome sequencing to study the core and pangenomes of soil and plant-associated prokaryotes.</title>
        <authorList>
            <person name="Whitman W."/>
        </authorList>
    </citation>
    <scope>NUCLEOTIDE SEQUENCE [LARGE SCALE GENOMIC DNA]</scope>
    <source>
        <strain evidence="4 5">NE40</strain>
    </source>
</reference>
<dbReference type="InterPro" id="IPR050807">
    <property type="entry name" value="TransReg_Diox_bact_type"/>
</dbReference>
<name>A0ABV2SFS8_9GAMM</name>
<organism evidence="4 5">
    <name type="scientific">Endozoicomonas lisbonensis</name>
    <dbReference type="NCBI Taxonomy" id="3120522"/>
    <lineage>
        <taxon>Bacteria</taxon>
        <taxon>Pseudomonadati</taxon>
        <taxon>Pseudomonadota</taxon>
        <taxon>Gammaproteobacteria</taxon>
        <taxon>Oceanospirillales</taxon>
        <taxon>Endozoicomonadaceae</taxon>
        <taxon>Endozoicomonas</taxon>
    </lineage>
</organism>
<dbReference type="CDD" id="cd00093">
    <property type="entry name" value="HTH_XRE"/>
    <property type="match status" value="1"/>
</dbReference>
<dbReference type="EMBL" id="JBEWTB010000002">
    <property type="protein sequence ID" value="MET4756621.1"/>
    <property type="molecule type" value="Genomic_DNA"/>
</dbReference>
<feature type="region of interest" description="Disordered" evidence="2">
    <location>
        <begin position="1"/>
        <end position="22"/>
    </location>
</feature>
<evidence type="ECO:0000259" key="3">
    <source>
        <dbReference type="PROSITE" id="PS50943"/>
    </source>
</evidence>
<dbReference type="RefSeq" id="WP_354010949.1">
    <property type="nucleotide sequence ID" value="NZ_JBEWTA010000001.1"/>
</dbReference>
<comment type="caution">
    <text evidence="4">The sequence shown here is derived from an EMBL/GenBank/DDBJ whole genome shotgun (WGS) entry which is preliminary data.</text>
</comment>
<dbReference type="Proteomes" id="UP001549366">
    <property type="component" value="Unassembled WGS sequence"/>
</dbReference>
<keyword evidence="5" id="KW-1185">Reference proteome</keyword>
<dbReference type="PROSITE" id="PS50943">
    <property type="entry name" value="HTH_CROC1"/>
    <property type="match status" value="1"/>
</dbReference>
<dbReference type="SMART" id="SM00530">
    <property type="entry name" value="HTH_XRE"/>
    <property type="match status" value="1"/>
</dbReference>
<dbReference type="InterPro" id="IPR010982">
    <property type="entry name" value="Lambda_DNA-bd_dom_sf"/>
</dbReference>
<evidence type="ECO:0000256" key="2">
    <source>
        <dbReference type="SAM" id="MobiDB-lite"/>
    </source>
</evidence>
<protein>
    <submittedName>
        <fullName evidence="4">Transcriptional regulator with XRE-family HTH domain</fullName>
    </submittedName>
</protein>
<feature type="domain" description="HTH cro/C1-type" evidence="3">
    <location>
        <begin position="11"/>
        <end position="65"/>
    </location>
</feature>
<dbReference type="PANTHER" id="PTHR46797">
    <property type="entry name" value="HTH-TYPE TRANSCRIPTIONAL REGULATOR"/>
    <property type="match status" value="1"/>
</dbReference>
<dbReference type="InterPro" id="IPR001387">
    <property type="entry name" value="Cro/C1-type_HTH"/>
</dbReference>
<dbReference type="Gene3D" id="1.10.260.40">
    <property type="entry name" value="lambda repressor-like DNA-binding domains"/>
    <property type="match status" value="1"/>
</dbReference>
<dbReference type="SUPFAM" id="SSF47413">
    <property type="entry name" value="lambda repressor-like DNA-binding domains"/>
    <property type="match status" value="1"/>
</dbReference>
<accession>A0ABV2SFS8</accession>
<proteinExistence type="predicted"/>
<dbReference type="Pfam" id="PF01381">
    <property type="entry name" value="HTH_3"/>
    <property type="match status" value="1"/>
</dbReference>
<gene>
    <name evidence="4" type="ORF">V5J35_001813</name>
</gene>
<evidence type="ECO:0000313" key="4">
    <source>
        <dbReference type="EMBL" id="MET4756621.1"/>
    </source>
</evidence>
<evidence type="ECO:0000313" key="5">
    <source>
        <dbReference type="Proteomes" id="UP001549366"/>
    </source>
</evidence>
<keyword evidence="1" id="KW-0238">DNA-binding</keyword>
<dbReference type="PANTHER" id="PTHR46797:SF1">
    <property type="entry name" value="METHYLPHOSPHONATE SYNTHASE"/>
    <property type="match status" value="1"/>
</dbReference>
<sequence>MNPKQQFGRKLKELRKQQGLSQEELAHRAGLHNPDISEIEHGQRNPTLMTMHRLAQALDVEIKIFFE</sequence>
<evidence type="ECO:0000256" key="1">
    <source>
        <dbReference type="ARBA" id="ARBA00023125"/>
    </source>
</evidence>